<dbReference type="InterPro" id="IPR010998">
    <property type="entry name" value="Integrase_recombinase_N"/>
</dbReference>
<reference evidence="5" key="2">
    <citation type="submission" date="2021-04" db="EMBL/GenBank/DDBJ databases">
        <authorList>
            <person name="Gilroy R."/>
        </authorList>
    </citation>
    <scope>NUCLEOTIDE SEQUENCE</scope>
    <source>
        <strain evidence="5">8470</strain>
    </source>
</reference>
<dbReference type="InterPro" id="IPR035386">
    <property type="entry name" value="Arm-DNA-bind_5"/>
</dbReference>
<dbReference type="SUPFAM" id="SSF56349">
    <property type="entry name" value="DNA breaking-rejoining enzymes"/>
    <property type="match status" value="1"/>
</dbReference>
<dbReference type="PANTHER" id="PTHR30349">
    <property type="entry name" value="PHAGE INTEGRASE-RELATED"/>
    <property type="match status" value="1"/>
</dbReference>
<dbReference type="CDD" id="cd01185">
    <property type="entry name" value="INTN1_C_like"/>
    <property type="match status" value="1"/>
</dbReference>
<evidence type="ECO:0000256" key="3">
    <source>
        <dbReference type="ARBA" id="ARBA00023172"/>
    </source>
</evidence>
<dbReference type="InterPro" id="IPR002104">
    <property type="entry name" value="Integrase_catalytic"/>
</dbReference>
<protein>
    <submittedName>
        <fullName evidence="5">Site-specific integrase</fullName>
    </submittedName>
</protein>
<name>A0A948TMI2_9BACT</name>
<dbReference type="Pfam" id="PF17293">
    <property type="entry name" value="Arm-DNA-bind_5"/>
    <property type="match status" value="1"/>
</dbReference>
<dbReference type="GO" id="GO:0015074">
    <property type="term" value="P:DNA integration"/>
    <property type="evidence" value="ECO:0007669"/>
    <property type="project" value="InterPro"/>
</dbReference>
<dbReference type="EMBL" id="JAHLFJ010000044">
    <property type="protein sequence ID" value="MBU3855820.1"/>
    <property type="molecule type" value="Genomic_DNA"/>
</dbReference>
<evidence type="ECO:0000256" key="2">
    <source>
        <dbReference type="ARBA" id="ARBA00023125"/>
    </source>
</evidence>
<comment type="similarity">
    <text evidence="1">Belongs to the 'phage' integrase family.</text>
</comment>
<dbReference type="PANTHER" id="PTHR30349:SF64">
    <property type="entry name" value="PROPHAGE INTEGRASE INTD-RELATED"/>
    <property type="match status" value="1"/>
</dbReference>
<comment type="caution">
    <text evidence="5">The sequence shown here is derived from an EMBL/GenBank/DDBJ whole genome shotgun (WGS) entry which is preliminary data.</text>
</comment>
<dbReference type="GO" id="GO:0006310">
    <property type="term" value="P:DNA recombination"/>
    <property type="evidence" value="ECO:0007669"/>
    <property type="project" value="UniProtKB-KW"/>
</dbReference>
<accession>A0A948TMI2</accession>
<dbReference type="Gene3D" id="1.10.150.130">
    <property type="match status" value="1"/>
</dbReference>
<dbReference type="AlphaFoldDB" id="A0A948TMI2"/>
<proteinExistence type="inferred from homology"/>
<dbReference type="Pfam" id="PF13102">
    <property type="entry name" value="Phage_int_SAM_5"/>
    <property type="match status" value="1"/>
</dbReference>
<dbReference type="PROSITE" id="PS51898">
    <property type="entry name" value="TYR_RECOMBINASE"/>
    <property type="match status" value="1"/>
</dbReference>
<organism evidence="5 6">
    <name type="scientific">Candidatus Phocaeicola excrementipullorum</name>
    <dbReference type="NCBI Taxonomy" id="2838731"/>
    <lineage>
        <taxon>Bacteria</taxon>
        <taxon>Pseudomonadati</taxon>
        <taxon>Bacteroidota</taxon>
        <taxon>Bacteroidia</taxon>
        <taxon>Bacteroidales</taxon>
        <taxon>Bacteroidaceae</taxon>
        <taxon>Phocaeicola</taxon>
    </lineage>
</organism>
<evidence type="ECO:0000256" key="1">
    <source>
        <dbReference type="ARBA" id="ARBA00008857"/>
    </source>
</evidence>
<dbReference type="InterPro" id="IPR013762">
    <property type="entry name" value="Integrase-like_cat_sf"/>
</dbReference>
<dbReference type="InterPro" id="IPR050090">
    <property type="entry name" value="Tyrosine_recombinase_XerCD"/>
</dbReference>
<keyword evidence="2" id="KW-0238">DNA-binding</keyword>
<keyword evidence="3" id="KW-0233">DNA recombination</keyword>
<gene>
    <name evidence="5" type="ORF">H9928_04565</name>
</gene>
<dbReference type="InterPro" id="IPR025269">
    <property type="entry name" value="SAM-like_dom"/>
</dbReference>
<sequence>MDKISYRLVFNRKKKLNAQGKALIQVELYLNKSKVYISTHIYVFPFQWDNKKKEIVSHPQMEELNRMLDEMILKLQWKELELWKKGMPVSLSFFKQSPSDINDDSNLFAGFGRKWVENSMKKESTKKNILTTLDVLEQFAPSASFDDITYNFLQNFECFMQKEKAYGINTIAKHMRHLRSIVNEAIKRNYMSQGSYPFKKYVIKTGASRHTFLLPDELKRIENLELAGKNQKLEHSRDAFLFCCYTGLRYSDFTHLSANNIIRMNGKLWLKFKTVKTGTEVSIPLYLLFNGKAADILYRYRNKLNSFFNLKLNSSVNKDLAGIAGLAKLGKHFSFHTARHTNATLLIYLGAQITTVQKLLGHRNVKTTQGYGEIFSGTIVNDLKKCKF</sequence>
<reference evidence="5" key="1">
    <citation type="journal article" date="2021" name="PeerJ">
        <title>Extensive microbial diversity within the chicken gut microbiome revealed by metagenomics and culture.</title>
        <authorList>
            <person name="Gilroy R."/>
            <person name="Ravi A."/>
            <person name="Getino M."/>
            <person name="Pursley I."/>
            <person name="Horton D.L."/>
            <person name="Alikhan N.F."/>
            <person name="Baker D."/>
            <person name="Gharbi K."/>
            <person name="Hall N."/>
            <person name="Watson M."/>
            <person name="Adriaenssens E.M."/>
            <person name="Foster-Nyarko E."/>
            <person name="Jarju S."/>
            <person name="Secka A."/>
            <person name="Antonio M."/>
            <person name="Oren A."/>
            <person name="Chaudhuri R.R."/>
            <person name="La Ragione R."/>
            <person name="Hildebrand F."/>
            <person name="Pallen M.J."/>
        </authorList>
    </citation>
    <scope>NUCLEOTIDE SEQUENCE</scope>
    <source>
        <strain evidence="5">8470</strain>
    </source>
</reference>
<feature type="domain" description="Tyr recombinase" evidence="4">
    <location>
        <begin position="208"/>
        <end position="384"/>
    </location>
</feature>
<evidence type="ECO:0000313" key="6">
    <source>
        <dbReference type="Proteomes" id="UP000784286"/>
    </source>
</evidence>
<dbReference type="Gene3D" id="1.10.443.10">
    <property type="entry name" value="Intergrase catalytic core"/>
    <property type="match status" value="1"/>
</dbReference>
<dbReference type="Pfam" id="PF00589">
    <property type="entry name" value="Phage_integrase"/>
    <property type="match status" value="1"/>
</dbReference>
<dbReference type="GO" id="GO:0003677">
    <property type="term" value="F:DNA binding"/>
    <property type="evidence" value="ECO:0007669"/>
    <property type="project" value="UniProtKB-KW"/>
</dbReference>
<dbReference type="Proteomes" id="UP000784286">
    <property type="component" value="Unassembled WGS sequence"/>
</dbReference>
<evidence type="ECO:0000259" key="4">
    <source>
        <dbReference type="PROSITE" id="PS51898"/>
    </source>
</evidence>
<dbReference type="InterPro" id="IPR011010">
    <property type="entry name" value="DNA_brk_join_enz"/>
</dbReference>
<evidence type="ECO:0000313" key="5">
    <source>
        <dbReference type="EMBL" id="MBU3855820.1"/>
    </source>
</evidence>